<protein>
    <recommendedName>
        <fullName evidence="1">Amidohydrolase-related domain-containing protein</fullName>
    </recommendedName>
</protein>
<name>X1D242_9ZZZZ</name>
<evidence type="ECO:0000313" key="2">
    <source>
        <dbReference type="EMBL" id="GAG99182.1"/>
    </source>
</evidence>
<reference evidence="2" key="1">
    <citation type="journal article" date="2014" name="Front. Microbiol.">
        <title>High frequency of phylogenetically diverse reductive dehalogenase-homologous genes in deep subseafloor sedimentary metagenomes.</title>
        <authorList>
            <person name="Kawai M."/>
            <person name="Futagami T."/>
            <person name="Toyoda A."/>
            <person name="Takaki Y."/>
            <person name="Nishi S."/>
            <person name="Hori S."/>
            <person name="Arai W."/>
            <person name="Tsubouchi T."/>
            <person name="Morono Y."/>
            <person name="Uchiyama I."/>
            <person name="Ito T."/>
            <person name="Fujiyama A."/>
            <person name="Inagaki F."/>
            <person name="Takami H."/>
        </authorList>
    </citation>
    <scope>NUCLEOTIDE SEQUENCE</scope>
    <source>
        <strain evidence="2">Expedition CK06-06</strain>
    </source>
</reference>
<proteinExistence type="predicted"/>
<accession>X1D242</accession>
<organism evidence="2">
    <name type="scientific">marine sediment metagenome</name>
    <dbReference type="NCBI Taxonomy" id="412755"/>
    <lineage>
        <taxon>unclassified sequences</taxon>
        <taxon>metagenomes</taxon>
        <taxon>ecological metagenomes</taxon>
    </lineage>
</organism>
<dbReference type="Pfam" id="PF04909">
    <property type="entry name" value="Amidohydro_2"/>
    <property type="match status" value="1"/>
</dbReference>
<dbReference type="EMBL" id="BART01025298">
    <property type="protein sequence ID" value="GAG99182.1"/>
    <property type="molecule type" value="Genomic_DNA"/>
</dbReference>
<dbReference type="AlphaFoldDB" id="X1D242"/>
<gene>
    <name evidence="2" type="ORF">S01H4_45442</name>
</gene>
<sequence length="190" mass="21604">MIIDAHVILRDNKHMEEVVDSARKNGIDKICTMSLGTPIPHWRDNPSPEEVRIGNNKTIRAMSDFPDEVIGFCYLNPLHRKSSLPELERCIKAGMQGIKLWVACKASDKKLHPIAKEAIRYDIPILQHAWNKVTGNRSGESTSEDVCILAERFPKLKIIAHHLTGAGYRGILEVKKYKNIFHNTSEDIQR</sequence>
<dbReference type="Gene3D" id="3.20.20.140">
    <property type="entry name" value="Metal-dependent hydrolases"/>
    <property type="match status" value="1"/>
</dbReference>
<evidence type="ECO:0000259" key="1">
    <source>
        <dbReference type="Pfam" id="PF04909"/>
    </source>
</evidence>
<comment type="caution">
    <text evidence="2">The sequence shown here is derived from an EMBL/GenBank/DDBJ whole genome shotgun (WGS) entry which is preliminary data.</text>
</comment>
<dbReference type="InterPro" id="IPR032466">
    <property type="entry name" value="Metal_Hydrolase"/>
</dbReference>
<dbReference type="InterPro" id="IPR006680">
    <property type="entry name" value="Amidohydro-rel"/>
</dbReference>
<feature type="domain" description="Amidohydrolase-related" evidence="1">
    <location>
        <begin position="55"/>
        <end position="179"/>
    </location>
</feature>
<dbReference type="SUPFAM" id="SSF51556">
    <property type="entry name" value="Metallo-dependent hydrolases"/>
    <property type="match status" value="1"/>
</dbReference>
<dbReference type="GO" id="GO:0016787">
    <property type="term" value="F:hydrolase activity"/>
    <property type="evidence" value="ECO:0007669"/>
    <property type="project" value="InterPro"/>
</dbReference>